<dbReference type="CDD" id="cd17535">
    <property type="entry name" value="REC_NarL-like"/>
    <property type="match status" value="1"/>
</dbReference>
<dbReference type="Gene3D" id="3.40.50.2300">
    <property type="match status" value="1"/>
</dbReference>
<dbReference type="InterPro" id="IPR016032">
    <property type="entry name" value="Sig_transdc_resp-reg_C-effctor"/>
</dbReference>
<dbReference type="OrthoDB" id="9779069at2"/>
<dbReference type="SMART" id="SM00448">
    <property type="entry name" value="REC"/>
    <property type="match status" value="1"/>
</dbReference>
<dbReference type="EMBL" id="SMAL01000002">
    <property type="protein sequence ID" value="TCT16044.1"/>
    <property type="molecule type" value="Genomic_DNA"/>
</dbReference>
<keyword evidence="2 7" id="KW-0597">Phosphoprotein</keyword>
<dbReference type="RefSeq" id="WP_132250121.1">
    <property type="nucleotide sequence ID" value="NZ_SMAL01000002.1"/>
</dbReference>
<dbReference type="InterPro" id="IPR011006">
    <property type="entry name" value="CheY-like_superfamily"/>
</dbReference>
<sequence length="215" mass="24264">MIKVLLVDDDTELMDNLELILTYQGKMSVVGKATDGKDALEQLKHMKTDVILLDLNMKGMGGIDAIPYIKKSYPNLKIMVLTTFYDDHYITEAIKKGADGYLLKDSNPENIIDGVKHILTGQSILDNKVMNQLAKMMLSKKEVKQEHSLNFSQLTKREMEVCTLLSEGNTNSAIATQLYISQGTVKNYISSIYDKLEIRDRATLVVKLRECLNKN</sequence>
<organism evidence="10 11">
    <name type="scientific">Natranaerovirga pectinivora</name>
    <dbReference type="NCBI Taxonomy" id="682400"/>
    <lineage>
        <taxon>Bacteria</taxon>
        <taxon>Bacillati</taxon>
        <taxon>Bacillota</taxon>
        <taxon>Clostridia</taxon>
        <taxon>Lachnospirales</taxon>
        <taxon>Natranaerovirgaceae</taxon>
        <taxon>Natranaerovirga</taxon>
    </lineage>
</organism>
<evidence type="ECO:0000313" key="11">
    <source>
        <dbReference type="Proteomes" id="UP000294902"/>
    </source>
</evidence>
<feature type="modified residue" description="4-aspartylphosphate" evidence="7">
    <location>
        <position position="54"/>
    </location>
</feature>
<proteinExistence type="predicted"/>
<evidence type="ECO:0000256" key="3">
    <source>
        <dbReference type="ARBA" id="ARBA00023015"/>
    </source>
</evidence>
<evidence type="ECO:0000259" key="9">
    <source>
        <dbReference type="PROSITE" id="PS50110"/>
    </source>
</evidence>
<dbReference type="SUPFAM" id="SSF46894">
    <property type="entry name" value="C-terminal effector domain of the bipartite response regulators"/>
    <property type="match status" value="1"/>
</dbReference>
<dbReference type="AlphaFoldDB" id="A0A4R3MSQ2"/>
<evidence type="ECO:0000256" key="5">
    <source>
        <dbReference type="ARBA" id="ARBA00023163"/>
    </source>
</evidence>
<name>A0A4R3MSQ2_9FIRM</name>
<protein>
    <recommendedName>
        <fullName evidence="1">Stage 0 sporulation protein A homolog</fullName>
    </recommendedName>
</protein>
<keyword evidence="4" id="KW-0238">DNA-binding</keyword>
<dbReference type="InterPro" id="IPR058245">
    <property type="entry name" value="NreC/VraR/RcsB-like_REC"/>
</dbReference>
<comment type="function">
    <text evidence="6">May play the central regulatory role in sporulation. It may be an element of the effector pathway responsible for the activation of sporulation genes in response to nutritional stress. Spo0A may act in concert with spo0H (a sigma factor) to control the expression of some genes that are critical to the sporulation process.</text>
</comment>
<evidence type="ECO:0000259" key="8">
    <source>
        <dbReference type="PROSITE" id="PS50043"/>
    </source>
</evidence>
<dbReference type="Pfam" id="PF00196">
    <property type="entry name" value="GerE"/>
    <property type="match status" value="1"/>
</dbReference>
<gene>
    <name evidence="10" type="ORF">EDC18_10258</name>
</gene>
<dbReference type="GO" id="GO:0003677">
    <property type="term" value="F:DNA binding"/>
    <property type="evidence" value="ECO:0007669"/>
    <property type="project" value="UniProtKB-KW"/>
</dbReference>
<dbReference type="PROSITE" id="PS50043">
    <property type="entry name" value="HTH_LUXR_2"/>
    <property type="match status" value="1"/>
</dbReference>
<dbReference type="InterPro" id="IPR039420">
    <property type="entry name" value="WalR-like"/>
</dbReference>
<evidence type="ECO:0000256" key="7">
    <source>
        <dbReference type="PROSITE-ProRule" id="PRU00169"/>
    </source>
</evidence>
<dbReference type="PANTHER" id="PTHR43214:SF43">
    <property type="entry name" value="TWO-COMPONENT RESPONSE REGULATOR"/>
    <property type="match status" value="1"/>
</dbReference>
<keyword evidence="3" id="KW-0805">Transcription regulation</keyword>
<feature type="domain" description="HTH luxR-type" evidence="8">
    <location>
        <begin position="147"/>
        <end position="212"/>
    </location>
</feature>
<accession>A0A4R3MSQ2</accession>
<keyword evidence="11" id="KW-1185">Reference proteome</keyword>
<evidence type="ECO:0000256" key="1">
    <source>
        <dbReference type="ARBA" id="ARBA00018672"/>
    </source>
</evidence>
<dbReference type="CDD" id="cd06170">
    <property type="entry name" value="LuxR_C_like"/>
    <property type="match status" value="1"/>
</dbReference>
<dbReference type="GO" id="GO:0000160">
    <property type="term" value="P:phosphorelay signal transduction system"/>
    <property type="evidence" value="ECO:0007669"/>
    <property type="project" value="InterPro"/>
</dbReference>
<evidence type="ECO:0000313" key="10">
    <source>
        <dbReference type="EMBL" id="TCT16044.1"/>
    </source>
</evidence>
<dbReference type="SMART" id="SM00421">
    <property type="entry name" value="HTH_LUXR"/>
    <property type="match status" value="1"/>
</dbReference>
<dbReference type="PANTHER" id="PTHR43214">
    <property type="entry name" value="TWO-COMPONENT RESPONSE REGULATOR"/>
    <property type="match status" value="1"/>
</dbReference>
<evidence type="ECO:0000256" key="4">
    <source>
        <dbReference type="ARBA" id="ARBA00023125"/>
    </source>
</evidence>
<feature type="domain" description="Response regulatory" evidence="9">
    <location>
        <begin position="3"/>
        <end position="119"/>
    </location>
</feature>
<dbReference type="GO" id="GO:0006355">
    <property type="term" value="P:regulation of DNA-templated transcription"/>
    <property type="evidence" value="ECO:0007669"/>
    <property type="project" value="InterPro"/>
</dbReference>
<dbReference type="PROSITE" id="PS50110">
    <property type="entry name" value="RESPONSE_REGULATORY"/>
    <property type="match status" value="1"/>
</dbReference>
<evidence type="ECO:0000256" key="6">
    <source>
        <dbReference type="ARBA" id="ARBA00024867"/>
    </source>
</evidence>
<dbReference type="Proteomes" id="UP000294902">
    <property type="component" value="Unassembled WGS sequence"/>
</dbReference>
<dbReference type="InterPro" id="IPR000792">
    <property type="entry name" value="Tscrpt_reg_LuxR_C"/>
</dbReference>
<keyword evidence="5" id="KW-0804">Transcription</keyword>
<dbReference type="PROSITE" id="PS00622">
    <property type="entry name" value="HTH_LUXR_1"/>
    <property type="match status" value="1"/>
</dbReference>
<comment type="caution">
    <text evidence="10">The sequence shown here is derived from an EMBL/GenBank/DDBJ whole genome shotgun (WGS) entry which is preliminary data.</text>
</comment>
<reference evidence="10 11" key="1">
    <citation type="submission" date="2019-03" db="EMBL/GenBank/DDBJ databases">
        <title>Genomic Encyclopedia of Type Strains, Phase IV (KMG-IV): sequencing the most valuable type-strain genomes for metagenomic binning, comparative biology and taxonomic classification.</title>
        <authorList>
            <person name="Goeker M."/>
        </authorList>
    </citation>
    <scope>NUCLEOTIDE SEQUENCE [LARGE SCALE GENOMIC DNA]</scope>
    <source>
        <strain evidence="10 11">DSM 24629</strain>
    </source>
</reference>
<evidence type="ECO:0000256" key="2">
    <source>
        <dbReference type="ARBA" id="ARBA00022553"/>
    </source>
</evidence>
<dbReference type="SUPFAM" id="SSF52172">
    <property type="entry name" value="CheY-like"/>
    <property type="match status" value="1"/>
</dbReference>
<dbReference type="Pfam" id="PF00072">
    <property type="entry name" value="Response_reg"/>
    <property type="match status" value="1"/>
</dbReference>
<dbReference type="InterPro" id="IPR001789">
    <property type="entry name" value="Sig_transdc_resp-reg_receiver"/>
</dbReference>
<dbReference type="PRINTS" id="PR00038">
    <property type="entry name" value="HTHLUXR"/>
</dbReference>